<sequence>MKTITVDFVRHGQTIFNTMNKLQGWADSPLTKAGIATADQAGQLLKNVTYQAAYASDLKRAMDTAQHILQPNAFTGELQTDTAFREVFFGSFEGLDNDESWQTVGQSLGCQTQAQIIQKYSFEAARDAMHQADPRQLSENGLTFKRRVDAGLQRLLSRYADQDRILVVTHGTFIRSLVLRFGPQFDVLSSFPANGGVTTLQLTTANPGFDGLVTSYNRLS</sequence>
<dbReference type="Proteomes" id="UP000307074">
    <property type="component" value="Chromosome"/>
</dbReference>
<evidence type="ECO:0000313" key="2">
    <source>
        <dbReference type="EMBL" id="QCZ52171.1"/>
    </source>
</evidence>
<dbReference type="PANTHER" id="PTHR46517:SF1">
    <property type="entry name" value="FRUCTOSE-2,6-BISPHOSPHATASE TIGAR"/>
    <property type="match status" value="1"/>
</dbReference>
<dbReference type="AlphaFoldDB" id="A0A0D0GRC8"/>
<dbReference type="EMBL" id="CP031198">
    <property type="protein sequence ID" value="QCZ52171.1"/>
    <property type="molecule type" value="Genomic_DNA"/>
</dbReference>
<evidence type="ECO:0000313" key="3">
    <source>
        <dbReference type="Proteomes" id="UP000307074"/>
    </source>
</evidence>
<dbReference type="Pfam" id="PF00300">
    <property type="entry name" value="His_Phos_1"/>
    <property type="match status" value="1"/>
</dbReference>
<dbReference type="CDD" id="cd07067">
    <property type="entry name" value="HP_PGM_like"/>
    <property type="match status" value="1"/>
</dbReference>
<organism evidence="2 3">
    <name type="scientific">Levilactobacillus brevis</name>
    <name type="common">Lactobacillus brevis</name>
    <dbReference type="NCBI Taxonomy" id="1580"/>
    <lineage>
        <taxon>Bacteria</taxon>
        <taxon>Bacillati</taxon>
        <taxon>Bacillota</taxon>
        <taxon>Bacilli</taxon>
        <taxon>Lactobacillales</taxon>
        <taxon>Lactobacillaceae</taxon>
        <taxon>Levilactobacillus</taxon>
    </lineage>
</organism>
<keyword evidence="1" id="KW-0378">Hydrolase</keyword>
<gene>
    <name evidence="2" type="ORF">UCCLBBS449_0174</name>
</gene>
<protein>
    <submittedName>
        <fullName evidence="2">Phosphoglycerate mutase family protein</fullName>
    </submittedName>
</protein>
<dbReference type="GO" id="GO:0043456">
    <property type="term" value="P:regulation of pentose-phosphate shunt"/>
    <property type="evidence" value="ECO:0007669"/>
    <property type="project" value="TreeGrafter"/>
</dbReference>
<dbReference type="RefSeq" id="WP_042521976.1">
    <property type="nucleotide sequence ID" value="NZ_BEWS01000009.1"/>
</dbReference>
<dbReference type="SUPFAM" id="SSF53254">
    <property type="entry name" value="Phosphoglycerate mutase-like"/>
    <property type="match status" value="1"/>
</dbReference>
<accession>A0A0D0GRC8</accession>
<dbReference type="GO" id="GO:0045820">
    <property type="term" value="P:negative regulation of glycolytic process"/>
    <property type="evidence" value="ECO:0007669"/>
    <property type="project" value="TreeGrafter"/>
</dbReference>
<proteinExistence type="predicted"/>
<dbReference type="InterPro" id="IPR051695">
    <property type="entry name" value="Phosphoglycerate_Mutase"/>
</dbReference>
<dbReference type="InterPro" id="IPR029033">
    <property type="entry name" value="His_PPase_superfam"/>
</dbReference>
<reference evidence="2 3" key="1">
    <citation type="submission" date="2018-07" db="EMBL/GenBank/DDBJ databases">
        <authorList>
            <person name="Feyereisen M."/>
        </authorList>
    </citation>
    <scope>NUCLEOTIDE SEQUENCE [LARGE SCALE GENOMIC DNA]</scope>
    <source>
        <strain evidence="2 3">UCCLBBS449</strain>
    </source>
</reference>
<dbReference type="GO" id="GO:0005829">
    <property type="term" value="C:cytosol"/>
    <property type="evidence" value="ECO:0007669"/>
    <property type="project" value="TreeGrafter"/>
</dbReference>
<name>A0A0D0GRC8_LEVBR</name>
<dbReference type="SMART" id="SM00855">
    <property type="entry name" value="PGAM"/>
    <property type="match status" value="1"/>
</dbReference>
<evidence type="ECO:0000256" key="1">
    <source>
        <dbReference type="ARBA" id="ARBA00022801"/>
    </source>
</evidence>
<dbReference type="GO" id="GO:0004331">
    <property type="term" value="F:fructose-2,6-bisphosphate 2-phosphatase activity"/>
    <property type="evidence" value="ECO:0007669"/>
    <property type="project" value="TreeGrafter"/>
</dbReference>
<dbReference type="PANTHER" id="PTHR46517">
    <property type="entry name" value="FRUCTOSE-2,6-BISPHOSPHATASE TIGAR"/>
    <property type="match status" value="1"/>
</dbReference>
<dbReference type="Gene3D" id="3.40.50.1240">
    <property type="entry name" value="Phosphoglycerate mutase-like"/>
    <property type="match status" value="1"/>
</dbReference>
<dbReference type="InterPro" id="IPR013078">
    <property type="entry name" value="His_Pase_superF_clade-1"/>
</dbReference>